<gene>
    <name evidence="1" type="ORF">M8330_05205</name>
</gene>
<protein>
    <recommendedName>
        <fullName evidence="3">Type VII secretion system (Wss) protein ESAT-6</fullName>
    </recommendedName>
</protein>
<organism evidence="1 2">
    <name type="scientific">Nocardioides bruguierae</name>
    <dbReference type="NCBI Taxonomy" id="2945102"/>
    <lineage>
        <taxon>Bacteria</taxon>
        <taxon>Bacillati</taxon>
        <taxon>Actinomycetota</taxon>
        <taxon>Actinomycetes</taxon>
        <taxon>Propionibacteriales</taxon>
        <taxon>Nocardioidaceae</taxon>
        <taxon>Nocardioides</taxon>
    </lineage>
</organism>
<dbReference type="EMBL" id="JAMOIL010000005">
    <property type="protein sequence ID" value="MCM0619692.1"/>
    <property type="molecule type" value="Genomic_DNA"/>
</dbReference>
<reference evidence="1" key="1">
    <citation type="submission" date="2022-05" db="EMBL/GenBank/DDBJ databases">
        <authorList>
            <person name="Tuo L."/>
        </authorList>
    </citation>
    <scope>NUCLEOTIDE SEQUENCE</scope>
    <source>
        <strain evidence="1">BSK12Z-4</strain>
    </source>
</reference>
<proteinExistence type="predicted"/>
<sequence length="237" mass="23760">MTTAASQRVEALLPQPTSQASTALVADVRSRLLPLLPASWLLAEAVGFDPVAMVLDELTGGYDEIDEMAQAWDAAARALEVLAEDHRALADRLGSVWQGLTPLAAASALRAAAADLDARALAIRQVAACLRALLQAVHDLCVLAADLADEAVTVGLTALAMGPVGSVRLVAAAPRLVSLGRAAIAGLGEARAVLSGLMTALAALEGVITVGGDLGAAAAIGVNGGAALSLAVRGDVP</sequence>
<keyword evidence="2" id="KW-1185">Reference proteome</keyword>
<evidence type="ECO:0000313" key="2">
    <source>
        <dbReference type="Proteomes" id="UP001139485"/>
    </source>
</evidence>
<accession>A0A9X2D594</accession>
<evidence type="ECO:0000313" key="1">
    <source>
        <dbReference type="EMBL" id="MCM0619692.1"/>
    </source>
</evidence>
<comment type="caution">
    <text evidence="1">The sequence shown here is derived from an EMBL/GenBank/DDBJ whole genome shotgun (WGS) entry which is preliminary data.</text>
</comment>
<dbReference type="Proteomes" id="UP001139485">
    <property type="component" value="Unassembled WGS sequence"/>
</dbReference>
<name>A0A9X2D594_9ACTN</name>
<dbReference type="RefSeq" id="WP_250826461.1">
    <property type="nucleotide sequence ID" value="NZ_JAMOIL010000005.1"/>
</dbReference>
<dbReference type="AlphaFoldDB" id="A0A9X2D594"/>
<evidence type="ECO:0008006" key="3">
    <source>
        <dbReference type="Google" id="ProtNLM"/>
    </source>
</evidence>